<dbReference type="GO" id="GO:0010256">
    <property type="term" value="P:endomembrane system organization"/>
    <property type="evidence" value="ECO:0007669"/>
    <property type="project" value="UniProtKB-ARBA"/>
</dbReference>
<keyword evidence="4" id="KW-0333">Golgi apparatus</keyword>
<dbReference type="Pfam" id="PF23325">
    <property type="entry name" value="TPR_28"/>
    <property type="match status" value="1"/>
</dbReference>
<dbReference type="SUPFAM" id="SSF48425">
    <property type="entry name" value="Sec7 domain"/>
    <property type="match status" value="1"/>
</dbReference>
<feature type="compositionally biased region" description="Basic and acidic residues" evidence="5">
    <location>
        <begin position="1301"/>
        <end position="1310"/>
    </location>
</feature>
<protein>
    <submittedName>
        <fullName evidence="7">Putative pattern-formation protein/guanine nucleotide exchange factor</fullName>
    </submittedName>
</protein>
<dbReference type="Pfam" id="PF01369">
    <property type="entry name" value="Sec7"/>
    <property type="match status" value="1"/>
</dbReference>
<feature type="region of interest" description="Disordered" evidence="5">
    <location>
        <begin position="214"/>
        <end position="264"/>
    </location>
</feature>
<proteinExistence type="predicted"/>
<evidence type="ECO:0000259" key="6">
    <source>
        <dbReference type="PROSITE" id="PS50190"/>
    </source>
</evidence>
<evidence type="ECO:0000256" key="2">
    <source>
        <dbReference type="ARBA" id="ARBA00004399"/>
    </source>
</evidence>
<dbReference type="CDD" id="cd00171">
    <property type="entry name" value="Sec7"/>
    <property type="match status" value="1"/>
</dbReference>
<feature type="compositionally biased region" description="Basic residues" evidence="5">
    <location>
        <begin position="223"/>
        <end position="236"/>
    </location>
</feature>
<feature type="compositionally biased region" description="Polar residues" evidence="5">
    <location>
        <begin position="252"/>
        <end position="264"/>
    </location>
</feature>
<feature type="compositionally biased region" description="Polar residues" evidence="5">
    <location>
        <begin position="1787"/>
        <end position="1804"/>
    </location>
</feature>
<dbReference type="PANTHER" id="PTHR10663">
    <property type="entry name" value="GUANYL-NUCLEOTIDE EXCHANGE FACTOR"/>
    <property type="match status" value="1"/>
</dbReference>
<dbReference type="Gene3D" id="1.10.1000.11">
    <property type="entry name" value="Arf Nucleotide-binding Site Opener,domain 2"/>
    <property type="match status" value="1"/>
</dbReference>
<evidence type="ECO:0000256" key="4">
    <source>
        <dbReference type="ARBA" id="ARBA00023034"/>
    </source>
</evidence>
<dbReference type="GO" id="GO:0032012">
    <property type="term" value="P:regulation of ARF protein signal transduction"/>
    <property type="evidence" value="ECO:0007669"/>
    <property type="project" value="InterPro"/>
</dbReference>
<evidence type="ECO:0000256" key="5">
    <source>
        <dbReference type="SAM" id="MobiDB-lite"/>
    </source>
</evidence>
<feature type="region of interest" description="Disordered" evidence="5">
    <location>
        <begin position="1279"/>
        <end position="1310"/>
    </location>
</feature>
<feature type="compositionally biased region" description="Acidic residues" evidence="5">
    <location>
        <begin position="1468"/>
        <end position="1477"/>
    </location>
</feature>
<dbReference type="GO" id="GO:0016197">
    <property type="term" value="P:endosomal transport"/>
    <property type="evidence" value="ECO:0007669"/>
    <property type="project" value="UniProtKB-ARBA"/>
</dbReference>
<evidence type="ECO:0000256" key="1">
    <source>
        <dbReference type="ARBA" id="ARBA00004222"/>
    </source>
</evidence>
<dbReference type="InterPro" id="IPR023394">
    <property type="entry name" value="Sec7_C_sf"/>
</dbReference>
<feature type="compositionally biased region" description="Polar residues" evidence="5">
    <location>
        <begin position="1324"/>
        <end position="1336"/>
    </location>
</feature>
<dbReference type="InterPro" id="IPR032691">
    <property type="entry name" value="Mon2/Sec7/BIG1-like_HUS"/>
</dbReference>
<dbReference type="EMBL" id="GGLE01002569">
    <property type="protein sequence ID" value="MBY06695.1"/>
    <property type="molecule type" value="Transcribed_RNA"/>
</dbReference>
<reference evidence="7" key="1">
    <citation type="submission" date="2018-03" db="EMBL/GenBank/DDBJ databases">
        <title>The relapsing fever spirochete Borrelia turicatae persists in the highly oxidative environment of its soft-bodied tick vector.</title>
        <authorList>
            <person name="Bourret T.J."/>
            <person name="Boyle W.K."/>
            <person name="Valenzuela J.G."/>
            <person name="Oliveira F."/>
            <person name="Lopez J.E."/>
        </authorList>
    </citation>
    <scope>NUCLEOTIDE SEQUENCE</scope>
    <source>
        <strain evidence="7">Kansas strain/isolate</strain>
        <tissue evidence="7">Salivary glands</tissue>
    </source>
</reference>
<feature type="compositionally biased region" description="Basic and acidic residues" evidence="5">
    <location>
        <begin position="1450"/>
        <end position="1467"/>
    </location>
</feature>
<feature type="compositionally biased region" description="Low complexity" evidence="5">
    <location>
        <begin position="1740"/>
        <end position="1758"/>
    </location>
</feature>
<dbReference type="GO" id="GO:0005085">
    <property type="term" value="F:guanyl-nucleotide exchange factor activity"/>
    <property type="evidence" value="ECO:0007669"/>
    <property type="project" value="InterPro"/>
</dbReference>
<dbReference type="FunFam" id="1.10.1000.11:FF:000007">
    <property type="entry name" value="Golgi-specific brefeldin A-resistance guanine nucleotide exchange factor 1"/>
    <property type="match status" value="1"/>
</dbReference>
<organism evidence="7">
    <name type="scientific">Ornithodoros turicata</name>
    <dbReference type="NCBI Taxonomy" id="34597"/>
    <lineage>
        <taxon>Eukaryota</taxon>
        <taxon>Metazoa</taxon>
        <taxon>Ecdysozoa</taxon>
        <taxon>Arthropoda</taxon>
        <taxon>Chelicerata</taxon>
        <taxon>Arachnida</taxon>
        <taxon>Acari</taxon>
        <taxon>Parasitiformes</taxon>
        <taxon>Ixodida</taxon>
        <taxon>Ixodoidea</taxon>
        <taxon>Argasidae</taxon>
        <taxon>Ornithodorinae</taxon>
        <taxon>Ornithodoros</taxon>
    </lineage>
</organism>
<feature type="region of interest" description="Disordered" evidence="5">
    <location>
        <begin position="1432"/>
        <end position="1477"/>
    </location>
</feature>
<dbReference type="InterPro" id="IPR035999">
    <property type="entry name" value="Sec7_dom_sf"/>
</dbReference>
<dbReference type="InterPro" id="IPR000904">
    <property type="entry name" value="Sec7_dom"/>
</dbReference>
<evidence type="ECO:0000256" key="3">
    <source>
        <dbReference type="ARBA" id="ARBA00022448"/>
    </source>
</evidence>
<feature type="compositionally biased region" description="Basic residues" evidence="5">
    <location>
        <begin position="1435"/>
        <end position="1444"/>
    </location>
</feature>
<dbReference type="GO" id="GO:0005793">
    <property type="term" value="C:endoplasmic reticulum-Golgi intermediate compartment"/>
    <property type="evidence" value="ECO:0007669"/>
    <property type="project" value="UniProtKB-SubCell"/>
</dbReference>
<feature type="compositionally biased region" description="Polar residues" evidence="5">
    <location>
        <begin position="1824"/>
        <end position="1839"/>
    </location>
</feature>
<feature type="region of interest" description="Disordered" evidence="5">
    <location>
        <begin position="1324"/>
        <end position="1347"/>
    </location>
</feature>
<feature type="region of interest" description="Disordered" evidence="5">
    <location>
        <begin position="1782"/>
        <end position="1852"/>
    </location>
</feature>
<accession>A0A2R5LB52</accession>
<name>A0A2R5LB52_9ACAR</name>
<keyword evidence="3" id="KW-0813">Transport</keyword>
<comment type="subcellular location">
    <subcellularLocation>
        <location evidence="2">Endoplasmic reticulum-Golgi intermediate compartment</location>
    </subcellularLocation>
    <subcellularLocation>
        <location evidence="1">Golgi apparatus</location>
        <location evidence="1">cis-Golgi network</location>
    </subcellularLocation>
</comment>
<feature type="domain" description="SEC7" evidence="6">
    <location>
        <begin position="668"/>
        <end position="858"/>
    </location>
</feature>
<dbReference type="GO" id="GO:0005794">
    <property type="term" value="C:Golgi apparatus"/>
    <property type="evidence" value="ECO:0007669"/>
    <property type="project" value="UniProtKB-SubCell"/>
</dbReference>
<dbReference type="PANTHER" id="PTHR10663:SF388">
    <property type="entry name" value="GOLGI-SPECIFIC BREFELDIN A-RESISTANCE GUANINE NUCLEOTIDE EXCHANGE FACTOR 1"/>
    <property type="match status" value="1"/>
</dbReference>
<dbReference type="Pfam" id="PF12783">
    <property type="entry name" value="Sec7-like_HUS"/>
    <property type="match status" value="1"/>
</dbReference>
<feature type="compositionally biased region" description="Pro residues" evidence="5">
    <location>
        <begin position="1729"/>
        <end position="1739"/>
    </location>
</feature>
<dbReference type="SMART" id="SM00222">
    <property type="entry name" value="Sec7"/>
    <property type="match status" value="1"/>
</dbReference>
<evidence type="ECO:0000313" key="7">
    <source>
        <dbReference type="EMBL" id="MBY06695.1"/>
    </source>
</evidence>
<feature type="region of interest" description="Disordered" evidence="5">
    <location>
        <begin position="1729"/>
        <end position="1761"/>
    </location>
</feature>
<sequence length="1922" mass="209802">MSFPENRIYIVAGEVVVLLAALKRTSGWTHHYQEEQDPLTRGLMGLKEMLGRATDLSDMEPSVYFGPFLDIVRTAEMPGAVTSMALATVNKFLSYGLIDPRLESAAATAESVADAVTRVRFAGTDTGSDEVVLVKILHVLRSLFLSPVGALLSNESLCEIMQTCIRICFEGRLSGLLRKVAEQALTDMVQLLFCRFPQFSEAAKGGLVRKLKMRSGAMEGSKGSKKRKSPQVRHTKTSRDAEVAQQPHAEQAPTQNASVTSAETCSTINTDSEAHVQDSSVGDPPGVIHLSDSVTSIVDMEATAGCQGDGFDNSLQVSTESFVSVGHDGCEMSCPESHQPPAVPSSLEASTEYEEGKTAINCTGDNDYVNPRGVRFTTHHGGKEGPVLPYGLPTAREVLRFLCTLISPYDPQNTDSMISIGLSLVAVALESGGDQIGNFPSVLALVKDDLCRNLFALISTPRNVSILPLTIRACFLLFESLRTHLKFQLEMYLTKLMELVVTEPITYIHKELAVDAIVHLWRIPGLVTELYLNYDCDLFCSNVYEDLTKVLSTNPYPMADLCSVHLLCLDALLAVVDSIETHCHFRTLLESHAKTIARPEEGSASPEAPTTPPAPPLVLVPFGYQMGQQMLGRQSGDIFLQTTPKGRESLFIQPNRKNVSENIPTHEELMAIKHRKKVLASGTEHFNAKPSKGIEFLQEHGLLSNPLDPAEVAAFLRDNAQLDKKKIGEYVSNRKNLKVLDAFVKSFCFQGTRIDEALRMYLETFRLPGEAPLIALLMEHFAEHWHKSTGEPFANSDAAFTLAYAVIMLNVDQHNHNVKKQINPMTLEGFKKNLKNVNGGIDFDKDMLEQVYNAIRNEEIVMPAEQTGLVRENYLWKVLLRRGMAKGGAFVHAPNGLLDHDLFTLVWSAAVSTLSFVLDKAAPESMVLNKAIAGYRKCASIAAHYAMSDVFDHLIISLCKFTALTSTEAPESIPAALGNSQKAQLAAKTVFTMAHRHGDILRDGWKNLIDCMLRLYLARLLPEPLVTAEDFVDPSGSVSLARPEESPLQAQRNEQQGFLSSVYSYLTESSQRGPNPEDEKAREAAQACVVNCNPELLISESKFLRIDALQELVKALIYACHGPESHSSMSGGYDEYSTVFLLEVLIKVVLQNKDRVGPIWPAVRDHLYSLVMGASASDYRFLLERAVVGILRLAIRLILREEMASQVLQSLGMLLMLKPATIQQVSRQVAYALYELLRTSAPCIHAAKDWATVFSLMACAGAGLRPPGLFGTLTPASPAKMAPTSVEDDGFGSLGVQSDSELSRKTPAECCEDRGYTSDSELYQNVASSSSENTRPPSAEGMPALHSAGKSGLATGGWILVSEGDEGSRGSPTNQYSIMLACDLMPHDPFALAKCCECLAFLVRDMAHITQSNVAGCIRCIRVFVEASLHGGQNARRKGAKTRGTKMQTRRRDDHCQRKQPRSHSEGYEGDSEDRLDEAPSDYQRVSIQLLDLMHVLHTRAASIVQVKDTTPPDTTGSFFHAGLPARNAGDLSVLSGQPLSLWSTCWCPLLQGIARLCCDTRRDVRTSALTYLQRSLLAQDLQALTALEWEACFNKVLFPLLTKLMENVSPCDPLGMEETRMRGATLLCKVFLQHLNPLLSLPTFTALWMTILDFMEKYMRSEGSDLLSEAIPESLKNMLLVMETAGVFEENGEELGAKPQTGNYGRLWSETWDRIGSFLPNLHKEVFKPPPVPPPPNVTVPTTSSLSESPSATSIPSQRFNVDSTSLVPSAAPQLVSITTTTTTTHGGPSSNVACQPSGVESESNQREFASITGEDPPGAGMSHSSTSVISDSGSLPTATPVAAQEQENPAFEKKSGITVAGVTDVGHPSVILHPPSFSPPPMHSGSYVTCATVAPVPLLIDPTVFGENQSSAGQYTLQPR</sequence>
<dbReference type="PROSITE" id="PS50190">
    <property type="entry name" value="SEC7"/>
    <property type="match status" value="1"/>
</dbReference>
<dbReference type="InterPro" id="IPR056604">
    <property type="entry name" value="GBF1-like_TPR"/>
</dbReference>
<dbReference type="Gene3D" id="1.10.220.20">
    <property type="match status" value="1"/>
</dbReference>